<evidence type="ECO:0000313" key="4">
    <source>
        <dbReference type="EMBL" id="KAK3055734.1"/>
    </source>
</evidence>
<dbReference type="PANTHER" id="PTHR37543:SF1">
    <property type="entry name" value="CCCH ZINC FINGER DNA BINDING PROTEIN (AFU_ORTHOLOGUE AFUA_5G12760)"/>
    <property type="match status" value="1"/>
</dbReference>
<evidence type="ECO:0000259" key="3">
    <source>
        <dbReference type="PROSITE" id="PS50103"/>
    </source>
</evidence>
<dbReference type="Proteomes" id="UP001271007">
    <property type="component" value="Unassembled WGS sequence"/>
</dbReference>
<gene>
    <name evidence="4" type="ORF">LTR09_003655</name>
</gene>
<dbReference type="AlphaFoldDB" id="A0AAJ0DKA0"/>
<dbReference type="GO" id="GO:0008270">
    <property type="term" value="F:zinc ion binding"/>
    <property type="evidence" value="ECO:0007669"/>
    <property type="project" value="UniProtKB-KW"/>
</dbReference>
<sequence>MNGHTSSTESYFDRLELFRKSDKDRDSLVNEVLTKYEDLQIKYADTVSDLSNEIESRRLWQSKASLHERTLTEYKQASGSNSFVLVVIDGDGAPFADHLYARETFADGSTSAFNEGRDGGSDAAYQLHSDIKQNLKSTYPDAPVDDWNIVVQVVLSLQGLATKLQSCGLVMNPNEVFAFGRAFGSAQPLFSFIDVGQGKERADHKIRETLRVFLPNAQCKHVFFGPTLDKGYLVVLEPYKRDYVNRLSLIETRPAEPGFRELGFPLVRFPDVFRSSDLPMKAVTNGATPTTMPIRTASLPMQPNSTPFIPKSTSPAPSSDSSSSNTWAALGKSGTTSKTINIASKKTPVRPFALLNLYDERLDSELPRSDPGAEKRFADQIKTTGRKYCNDYHLSGNCDKGEYCDYRHGKVLVGGELLVLKHKARSRTCPQRGWCRDAG</sequence>
<proteinExistence type="predicted"/>
<protein>
    <recommendedName>
        <fullName evidence="3">C3H1-type domain-containing protein</fullName>
    </recommendedName>
</protein>
<feature type="compositionally biased region" description="Low complexity" evidence="2">
    <location>
        <begin position="310"/>
        <end position="324"/>
    </location>
</feature>
<name>A0AAJ0DKA0_9PEZI</name>
<evidence type="ECO:0000313" key="5">
    <source>
        <dbReference type="Proteomes" id="UP001271007"/>
    </source>
</evidence>
<dbReference type="InterPro" id="IPR000571">
    <property type="entry name" value="Znf_CCCH"/>
</dbReference>
<comment type="caution">
    <text evidence="4">The sequence shown here is derived from an EMBL/GenBank/DDBJ whole genome shotgun (WGS) entry which is preliminary data.</text>
</comment>
<reference evidence="4" key="1">
    <citation type="submission" date="2023-04" db="EMBL/GenBank/DDBJ databases">
        <title>Black Yeasts Isolated from many extreme environments.</title>
        <authorList>
            <person name="Coleine C."/>
            <person name="Stajich J.E."/>
            <person name="Selbmann L."/>
        </authorList>
    </citation>
    <scope>NUCLEOTIDE SEQUENCE</scope>
    <source>
        <strain evidence="4">CCFEE 5312</strain>
    </source>
</reference>
<evidence type="ECO:0000256" key="1">
    <source>
        <dbReference type="PROSITE-ProRule" id="PRU00723"/>
    </source>
</evidence>
<keyword evidence="1" id="KW-0862">Zinc</keyword>
<keyword evidence="1" id="KW-0479">Metal-binding</keyword>
<keyword evidence="5" id="KW-1185">Reference proteome</keyword>
<dbReference type="EMBL" id="JAWDJX010000008">
    <property type="protein sequence ID" value="KAK3055734.1"/>
    <property type="molecule type" value="Genomic_DNA"/>
</dbReference>
<evidence type="ECO:0000256" key="2">
    <source>
        <dbReference type="SAM" id="MobiDB-lite"/>
    </source>
</evidence>
<dbReference type="InterPro" id="IPR057683">
    <property type="entry name" value="DUF7923"/>
</dbReference>
<dbReference type="Pfam" id="PF25542">
    <property type="entry name" value="zf-CCCH_12"/>
    <property type="match status" value="1"/>
</dbReference>
<dbReference type="Pfam" id="PF25540">
    <property type="entry name" value="DUF7923"/>
    <property type="match status" value="1"/>
</dbReference>
<dbReference type="PROSITE" id="PS50103">
    <property type="entry name" value="ZF_C3H1"/>
    <property type="match status" value="1"/>
</dbReference>
<organism evidence="4 5">
    <name type="scientific">Extremus antarcticus</name>
    <dbReference type="NCBI Taxonomy" id="702011"/>
    <lineage>
        <taxon>Eukaryota</taxon>
        <taxon>Fungi</taxon>
        <taxon>Dikarya</taxon>
        <taxon>Ascomycota</taxon>
        <taxon>Pezizomycotina</taxon>
        <taxon>Dothideomycetes</taxon>
        <taxon>Dothideomycetidae</taxon>
        <taxon>Mycosphaerellales</taxon>
        <taxon>Extremaceae</taxon>
        <taxon>Extremus</taxon>
    </lineage>
</organism>
<feature type="zinc finger region" description="C3H1-type" evidence="1">
    <location>
        <begin position="383"/>
        <end position="411"/>
    </location>
</feature>
<dbReference type="PANTHER" id="PTHR37543">
    <property type="entry name" value="CCCH ZINC FINGER DNA BINDING PROTEIN (AFU_ORTHOLOGUE AFUA_5G12760)"/>
    <property type="match status" value="1"/>
</dbReference>
<keyword evidence="1" id="KW-0863">Zinc-finger</keyword>
<feature type="domain" description="C3H1-type" evidence="3">
    <location>
        <begin position="383"/>
        <end position="411"/>
    </location>
</feature>
<feature type="region of interest" description="Disordered" evidence="2">
    <location>
        <begin position="300"/>
        <end position="332"/>
    </location>
</feature>
<accession>A0AAJ0DKA0</accession>